<dbReference type="PATRIC" id="fig|1035195.3.peg.2546"/>
<accession>L1M8G7</accession>
<name>L1M8G7_9CORY</name>
<proteinExistence type="predicted"/>
<comment type="caution">
    <text evidence="2">The sequence shown here is derived from an EMBL/GenBank/DDBJ whole genome shotgun (WGS) entry which is preliminary data.</text>
</comment>
<feature type="region of interest" description="Disordered" evidence="1">
    <location>
        <begin position="39"/>
        <end position="106"/>
    </location>
</feature>
<dbReference type="EMBL" id="AMEM01000044">
    <property type="protein sequence ID" value="EKX87512.1"/>
    <property type="molecule type" value="Genomic_DNA"/>
</dbReference>
<dbReference type="AlphaFoldDB" id="L1M8G7"/>
<keyword evidence="3" id="KW-1185">Reference proteome</keyword>
<gene>
    <name evidence="2" type="ORF">HMPREF9997_02838</name>
</gene>
<protein>
    <submittedName>
        <fullName evidence="2">Uncharacterized protein</fullName>
    </submittedName>
</protein>
<dbReference type="RefSeq" id="WP_006062641.1">
    <property type="nucleotide sequence ID" value="NZ_KB290826.1"/>
</dbReference>
<dbReference type="STRING" id="1035195.HMPREF9997_02838"/>
<organism evidence="2 3">
    <name type="scientific">Corynebacterium durum F0235</name>
    <dbReference type="NCBI Taxonomy" id="1035195"/>
    <lineage>
        <taxon>Bacteria</taxon>
        <taxon>Bacillati</taxon>
        <taxon>Actinomycetota</taxon>
        <taxon>Actinomycetes</taxon>
        <taxon>Mycobacteriales</taxon>
        <taxon>Corynebacteriaceae</taxon>
        <taxon>Corynebacterium</taxon>
    </lineage>
</organism>
<dbReference type="Proteomes" id="UP000010445">
    <property type="component" value="Unassembled WGS sequence"/>
</dbReference>
<reference evidence="2 3" key="1">
    <citation type="submission" date="2012-05" db="EMBL/GenBank/DDBJ databases">
        <authorList>
            <person name="Weinstock G."/>
            <person name="Sodergren E."/>
            <person name="Lobos E.A."/>
            <person name="Fulton L."/>
            <person name="Fulton R."/>
            <person name="Courtney L."/>
            <person name="Fronick C."/>
            <person name="O'Laughlin M."/>
            <person name="Godfrey J."/>
            <person name="Wilson R.M."/>
            <person name="Miner T."/>
            <person name="Farmer C."/>
            <person name="Delehaunty K."/>
            <person name="Cordes M."/>
            <person name="Minx P."/>
            <person name="Tomlinson C."/>
            <person name="Chen J."/>
            <person name="Wollam A."/>
            <person name="Pepin K.H."/>
            <person name="Bhonagiri V."/>
            <person name="Zhang X."/>
            <person name="Suruliraj S."/>
            <person name="Warren W."/>
            <person name="Mitreva M."/>
            <person name="Mardis E.R."/>
            <person name="Wilson R.K."/>
        </authorList>
    </citation>
    <scope>NUCLEOTIDE SEQUENCE [LARGE SCALE GENOMIC DNA]</scope>
    <source>
        <strain evidence="2 3">F0235</strain>
    </source>
</reference>
<dbReference type="HOGENOM" id="CLU_2218636_0_0_11"/>
<feature type="compositionally biased region" description="Basic and acidic residues" evidence="1">
    <location>
        <begin position="50"/>
        <end position="70"/>
    </location>
</feature>
<evidence type="ECO:0000313" key="3">
    <source>
        <dbReference type="Proteomes" id="UP000010445"/>
    </source>
</evidence>
<sequence length="106" mass="12375">MVMQSYDQFLEQFQQRAERYVAEFDESIRAVQKELEQRRKKGETTAHAQHVHEASGLDEQLRWVHARQENNGEQAWAAGSAHKTPQPPLRQPSRRRPVRGIKTAGW</sequence>
<evidence type="ECO:0000313" key="2">
    <source>
        <dbReference type="EMBL" id="EKX87512.1"/>
    </source>
</evidence>
<evidence type="ECO:0000256" key="1">
    <source>
        <dbReference type="SAM" id="MobiDB-lite"/>
    </source>
</evidence>